<gene>
    <name evidence="1" type="ORF">KSP40_PGU008785</name>
</gene>
<accession>A0ABR2LHB7</accession>
<name>A0ABR2LHB7_9ASPA</name>
<evidence type="ECO:0000313" key="1">
    <source>
        <dbReference type="EMBL" id="KAK8941554.1"/>
    </source>
</evidence>
<organism evidence="1 2">
    <name type="scientific">Platanthera guangdongensis</name>
    <dbReference type="NCBI Taxonomy" id="2320717"/>
    <lineage>
        <taxon>Eukaryota</taxon>
        <taxon>Viridiplantae</taxon>
        <taxon>Streptophyta</taxon>
        <taxon>Embryophyta</taxon>
        <taxon>Tracheophyta</taxon>
        <taxon>Spermatophyta</taxon>
        <taxon>Magnoliopsida</taxon>
        <taxon>Liliopsida</taxon>
        <taxon>Asparagales</taxon>
        <taxon>Orchidaceae</taxon>
        <taxon>Orchidoideae</taxon>
        <taxon>Orchideae</taxon>
        <taxon>Orchidinae</taxon>
        <taxon>Platanthera</taxon>
    </lineage>
</organism>
<dbReference type="Proteomes" id="UP001412067">
    <property type="component" value="Unassembled WGS sequence"/>
</dbReference>
<dbReference type="EMBL" id="JBBWWR010000019">
    <property type="protein sequence ID" value="KAK8941554.1"/>
    <property type="molecule type" value="Genomic_DNA"/>
</dbReference>
<proteinExistence type="predicted"/>
<evidence type="ECO:0000313" key="2">
    <source>
        <dbReference type="Proteomes" id="UP001412067"/>
    </source>
</evidence>
<evidence type="ECO:0008006" key="3">
    <source>
        <dbReference type="Google" id="ProtNLM"/>
    </source>
</evidence>
<sequence>MEDLLRQGWLMDSHLDVFAGLLNSRRSKSSKLWKKFIYVSSTYVIRFIHIIVHTCKFSY</sequence>
<reference evidence="1 2" key="1">
    <citation type="journal article" date="2022" name="Nat. Plants">
        <title>Genomes of leafy and leafless Platanthera orchids illuminate the evolution of mycoheterotrophy.</title>
        <authorList>
            <person name="Li M.H."/>
            <person name="Liu K.W."/>
            <person name="Li Z."/>
            <person name="Lu H.C."/>
            <person name="Ye Q.L."/>
            <person name="Zhang D."/>
            <person name="Wang J.Y."/>
            <person name="Li Y.F."/>
            <person name="Zhong Z.M."/>
            <person name="Liu X."/>
            <person name="Yu X."/>
            <person name="Liu D.K."/>
            <person name="Tu X.D."/>
            <person name="Liu B."/>
            <person name="Hao Y."/>
            <person name="Liao X.Y."/>
            <person name="Jiang Y.T."/>
            <person name="Sun W.H."/>
            <person name="Chen J."/>
            <person name="Chen Y.Q."/>
            <person name="Ai Y."/>
            <person name="Zhai J.W."/>
            <person name="Wu S.S."/>
            <person name="Zhou Z."/>
            <person name="Hsiao Y.Y."/>
            <person name="Wu W.L."/>
            <person name="Chen Y.Y."/>
            <person name="Lin Y.F."/>
            <person name="Hsu J.L."/>
            <person name="Li C.Y."/>
            <person name="Wang Z.W."/>
            <person name="Zhao X."/>
            <person name="Zhong W.Y."/>
            <person name="Ma X.K."/>
            <person name="Ma L."/>
            <person name="Huang J."/>
            <person name="Chen G.Z."/>
            <person name="Huang M.Z."/>
            <person name="Huang L."/>
            <person name="Peng D.H."/>
            <person name="Luo Y.B."/>
            <person name="Zou S.Q."/>
            <person name="Chen S.P."/>
            <person name="Lan S."/>
            <person name="Tsai W.C."/>
            <person name="Van de Peer Y."/>
            <person name="Liu Z.J."/>
        </authorList>
    </citation>
    <scope>NUCLEOTIDE SEQUENCE [LARGE SCALE GENOMIC DNA]</scope>
    <source>
        <strain evidence="1">Lor288</strain>
    </source>
</reference>
<keyword evidence="2" id="KW-1185">Reference proteome</keyword>
<comment type="caution">
    <text evidence="1">The sequence shown here is derived from an EMBL/GenBank/DDBJ whole genome shotgun (WGS) entry which is preliminary data.</text>
</comment>
<protein>
    <recommendedName>
        <fullName evidence="3">Maturase K</fullName>
    </recommendedName>
</protein>